<evidence type="ECO:0000256" key="1">
    <source>
        <dbReference type="SAM" id="MobiDB-lite"/>
    </source>
</evidence>
<gene>
    <name evidence="2" type="ORF">NSU_4714</name>
</gene>
<protein>
    <submittedName>
        <fullName evidence="2">Uncharacterized protein</fullName>
    </submittedName>
</protein>
<proteinExistence type="predicted"/>
<dbReference type="EMBL" id="AGFM01000087">
    <property type="protein sequence ID" value="EHJ58320.1"/>
    <property type="molecule type" value="Genomic_DNA"/>
</dbReference>
<dbReference type="AlphaFoldDB" id="G6EK43"/>
<organism evidence="2 3">
    <name type="scientific">Novosphingobium pentaromativorans US6-1</name>
    <dbReference type="NCBI Taxonomy" id="1088721"/>
    <lineage>
        <taxon>Bacteria</taxon>
        <taxon>Pseudomonadati</taxon>
        <taxon>Pseudomonadota</taxon>
        <taxon>Alphaproteobacteria</taxon>
        <taxon>Sphingomonadales</taxon>
        <taxon>Sphingomonadaceae</taxon>
        <taxon>Novosphingobium</taxon>
    </lineage>
</organism>
<feature type="region of interest" description="Disordered" evidence="1">
    <location>
        <begin position="1"/>
        <end position="20"/>
    </location>
</feature>
<accession>G6EK43</accession>
<keyword evidence="3" id="KW-1185">Reference proteome</keyword>
<evidence type="ECO:0000313" key="3">
    <source>
        <dbReference type="Proteomes" id="UP000004030"/>
    </source>
</evidence>
<comment type="caution">
    <text evidence="2">The sequence shown here is derived from an EMBL/GenBank/DDBJ whole genome shotgun (WGS) entry which is preliminary data.</text>
</comment>
<dbReference type="PATRIC" id="fig|1088721.3.peg.4631"/>
<name>G6EK43_9SPHN</name>
<dbReference type="eggNOG" id="ENOG5032Z1R">
    <property type="taxonomic scope" value="Bacteria"/>
</dbReference>
<reference evidence="2 3" key="1">
    <citation type="journal article" date="2012" name="J. Bacteriol.">
        <title>Genome sequence of benzo(a)pyrene-degrading bacterium Novosphingobium pentaromativorans US6-1.</title>
        <authorList>
            <person name="Luo Y.R."/>
            <person name="Kang S.G."/>
            <person name="Kim S.J."/>
            <person name="Kim M.R."/>
            <person name="Li N."/>
            <person name="Lee J.H."/>
            <person name="Kwon K.K."/>
        </authorList>
    </citation>
    <scope>NUCLEOTIDE SEQUENCE [LARGE SCALE GENOMIC DNA]</scope>
    <source>
        <strain evidence="2 3">US6-1</strain>
    </source>
</reference>
<sequence>MEITRSFLVNPSPGRGGGRNQPVIQTVMWLIARHSNGCGAGRIPLPAPVRDALVRWYVGAGSRGDEEAGIMLVQQARIGEKWIACDCLPPGEAPPILTPAFLSEAETYYLRRLTSTNRPEHQPDCPFFRDQATNRITEVRTQESPAEPPTGYFEVLRPAPEKLAQRPEEDTTDDRTRQASIPRLARLLWRLLNLSGLNRCPPLFEERPERSIGEEFKLLATAAGKVEIAPGIELGRAFWTHAHALQSKRVYARLRELARSWPRGHAPQAFLALFAQEFRGSTIHVAGSDPVVLANRVKSPSIRGNPVKGPYLAIVVAGEYPEAHGYAPLRGYAQPIYSGNRFIPVDSEFERSVLRELIKLRASFDRIGIDLALEKPVFDTLTPIGSCRPDFILEARSRDSGEVRTIIVEAMGSTDEVYMAAKAVTHPRMEQIAPVIRVWPGDVDQRKVPDLIRKGFAIDTSL</sequence>
<dbReference type="Proteomes" id="UP000004030">
    <property type="component" value="Unassembled WGS sequence"/>
</dbReference>
<evidence type="ECO:0000313" key="2">
    <source>
        <dbReference type="EMBL" id="EHJ58320.1"/>
    </source>
</evidence>